<name>A0A1W9YYJ3_MYCAN</name>
<sequence length="163" mass="16117">MRARIASAGSGAVSVELADGAGGPVLSVGSLTMRPVSAGQLESAAAGGGGSGRLFELCWVAAPVVDELPAEASVLSWESFQQSAIAPDASDVPDAVVFEVSGALGEVVPGVYAAIHRVLTVVQSWLAQPVDAVLVVVTRGAVGLAGEAVADLAGAAAWGLVRT</sequence>
<dbReference type="Gene3D" id="3.10.129.110">
    <property type="entry name" value="Polyketide synthase dehydratase"/>
    <property type="match status" value="1"/>
</dbReference>
<dbReference type="Proteomes" id="UP000192284">
    <property type="component" value="Unassembled WGS sequence"/>
</dbReference>
<dbReference type="AlphaFoldDB" id="A0A1W9YYJ3"/>
<feature type="non-terminal residue" evidence="1">
    <location>
        <position position="163"/>
    </location>
</feature>
<evidence type="ECO:0000313" key="1">
    <source>
        <dbReference type="EMBL" id="ORA05002.1"/>
    </source>
</evidence>
<dbReference type="EMBL" id="MVHE01000288">
    <property type="protein sequence ID" value="ORA05002.1"/>
    <property type="molecule type" value="Genomic_DNA"/>
</dbReference>
<gene>
    <name evidence="1" type="ORF">BST12_29445</name>
</gene>
<dbReference type="Gene3D" id="3.40.50.11460">
    <property type="match status" value="1"/>
</dbReference>
<evidence type="ECO:0000313" key="2">
    <source>
        <dbReference type="Proteomes" id="UP000192284"/>
    </source>
</evidence>
<reference evidence="1 2" key="1">
    <citation type="submission" date="2017-02" db="EMBL/GenBank/DDBJ databases">
        <title>The new phylogeny of genus Mycobacterium.</title>
        <authorList>
            <person name="Tortoli E."/>
            <person name="Trovato A."/>
            <person name="Cirillo D.M."/>
        </authorList>
    </citation>
    <scope>NUCLEOTIDE SEQUENCE [LARGE SCALE GENOMIC DNA]</scope>
    <source>
        <strain evidence="1 2">DSM 45057</strain>
    </source>
</reference>
<comment type="caution">
    <text evidence="1">The sequence shown here is derived from an EMBL/GenBank/DDBJ whole genome shotgun (WGS) entry which is preliminary data.</text>
</comment>
<protein>
    <submittedName>
        <fullName evidence="1">Uncharacterized protein</fullName>
    </submittedName>
</protein>
<dbReference type="InterPro" id="IPR036291">
    <property type="entry name" value="NAD(P)-bd_dom_sf"/>
</dbReference>
<accession>A0A1W9YYJ3</accession>
<organism evidence="1 2">
    <name type="scientific">Mycobacterium angelicum</name>
    <dbReference type="NCBI Taxonomy" id="470074"/>
    <lineage>
        <taxon>Bacteria</taxon>
        <taxon>Bacillati</taxon>
        <taxon>Actinomycetota</taxon>
        <taxon>Actinomycetes</taxon>
        <taxon>Mycobacteriales</taxon>
        <taxon>Mycobacteriaceae</taxon>
        <taxon>Mycobacterium</taxon>
    </lineage>
</organism>
<keyword evidence="2" id="KW-1185">Reference proteome</keyword>
<dbReference type="SUPFAM" id="SSF51735">
    <property type="entry name" value="NAD(P)-binding Rossmann-fold domains"/>
    <property type="match status" value="1"/>
</dbReference>
<proteinExistence type="predicted"/>
<dbReference type="InterPro" id="IPR042104">
    <property type="entry name" value="PKS_dehydratase_sf"/>
</dbReference>